<dbReference type="OrthoDB" id="2367075at2759"/>
<accession>A0A1M2W1X1</accession>
<evidence type="ECO:0000313" key="2">
    <source>
        <dbReference type="EMBL" id="OJT13806.1"/>
    </source>
</evidence>
<dbReference type="SMART" id="SM00225">
    <property type="entry name" value="BTB"/>
    <property type="match status" value="1"/>
</dbReference>
<proteinExistence type="predicted"/>
<feature type="domain" description="BTB" evidence="1">
    <location>
        <begin position="33"/>
        <end position="108"/>
    </location>
</feature>
<evidence type="ECO:0000313" key="3">
    <source>
        <dbReference type="Proteomes" id="UP000184267"/>
    </source>
</evidence>
<dbReference type="PROSITE" id="PS50097">
    <property type="entry name" value="BTB"/>
    <property type="match status" value="1"/>
</dbReference>
<sequence>MLSGPSVPATPRASVVAVPTCPIRHSEYYFEDGNLVILVENTLFRLFRSTFTRHSVVFKDLFSLPTGPKGQPIEGDDDANPLTFSGISATDFERLLWVLYPPDFNTPKPTSAAEWHSILSLASRWELASVRALALRHLQSLSLPPVDRVLLAREFDLGGRWALAAYTALCERPQPLSLDEAARLGLPTATRVAQVREELQARKHSSAGKGGYHSLTRSAAARLGAGTGAGGGAGGTGRPPVRITGHGEGAHWSISKNYLAQGETPLAPARGVQPRKTTAKASPTAIPGTARLVAEAFGIDMGT</sequence>
<reference evidence="2 3" key="1">
    <citation type="submission" date="2016-10" db="EMBL/GenBank/DDBJ databases">
        <title>Genome sequence of the basidiomycete white-rot fungus Trametes pubescens.</title>
        <authorList>
            <person name="Makela M.R."/>
            <person name="Granchi Z."/>
            <person name="Peng M."/>
            <person name="De Vries R.P."/>
            <person name="Grigoriev I."/>
            <person name="Riley R."/>
            <person name="Hilden K."/>
        </authorList>
    </citation>
    <scope>NUCLEOTIDE SEQUENCE [LARGE SCALE GENOMIC DNA]</scope>
    <source>
        <strain evidence="2 3">FBCC735</strain>
    </source>
</reference>
<dbReference type="InterPro" id="IPR011333">
    <property type="entry name" value="SKP1/BTB/POZ_sf"/>
</dbReference>
<comment type="caution">
    <text evidence="2">The sequence shown here is derived from an EMBL/GenBank/DDBJ whole genome shotgun (WGS) entry which is preliminary data.</text>
</comment>
<protein>
    <recommendedName>
        <fullName evidence="1">BTB domain-containing protein</fullName>
    </recommendedName>
</protein>
<dbReference type="InterPro" id="IPR000210">
    <property type="entry name" value="BTB/POZ_dom"/>
</dbReference>
<dbReference type="EMBL" id="MNAD01000360">
    <property type="protein sequence ID" value="OJT13806.1"/>
    <property type="molecule type" value="Genomic_DNA"/>
</dbReference>
<organism evidence="2 3">
    <name type="scientific">Trametes pubescens</name>
    <name type="common">White-rot fungus</name>
    <dbReference type="NCBI Taxonomy" id="154538"/>
    <lineage>
        <taxon>Eukaryota</taxon>
        <taxon>Fungi</taxon>
        <taxon>Dikarya</taxon>
        <taxon>Basidiomycota</taxon>
        <taxon>Agaricomycotina</taxon>
        <taxon>Agaricomycetes</taxon>
        <taxon>Polyporales</taxon>
        <taxon>Polyporaceae</taxon>
        <taxon>Trametes</taxon>
    </lineage>
</organism>
<dbReference type="OMA" id="RITGHGE"/>
<dbReference type="Gene3D" id="3.30.710.10">
    <property type="entry name" value="Potassium Channel Kv1.1, Chain A"/>
    <property type="match status" value="1"/>
</dbReference>
<dbReference type="Pfam" id="PF00651">
    <property type="entry name" value="BTB"/>
    <property type="match status" value="1"/>
</dbReference>
<dbReference type="Proteomes" id="UP000184267">
    <property type="component" value="Unassembled WGS sequence"/>
</dbReference>
<dbReference type="SUPFAM" id="SSF54695">
    <property type="entry name" value="POZ domain"/>
    <property type="match status" value="1"/>
</dbReference>
<gene>
    <name evidence="2" type="ORF">TRAPUB_9653</name>
</gene>
<name>A0A1M2W1X1_TRAPU</name>
<keyword evidence="3" id="KW-1185">Reference proteome</keyword>
<dbReference type="STRING" id="154538.A0A1M2W1X1"/>
<dbReference type="AlphaFoldDB" id="A0A1M2W1X1"/>
<evidence type="ECO:0000259" key="1">
    <source>
        <dbReference type="PROSITE" id="PS50097"/>
    </source>
</evidence>